<dbReference type="InterPro" id="IPR013409">
    <property type="entry name" value="CRISPR-assoc_prot_Crn3/Csx3"/>
</dbReference>
<evidence type="ECO:0000313" key="1">
    <source>
        <dbReference type="EMBL" id="AIG98861.1"/>
    </source>
</evidence>
<accession>A0A075WFT8</accession>
<dbReference type="NCBIfam" id="TIGR02579">
    <property type="entry name" value="cas_csx3"/>
    <property type="match status" value="1"/>
</dbReference>
<dbReference type="Proteomes" id="UP000028501">
    <property type="component" value="Chromosome"/>
</dbReference>
<evidence type="ECO:0000313" key="2">
    <source>
        <dbReference type="Proteomes" id="UP000028501"/>
    </source>
</evidence>
<reference evidence="1 2" key="1">
    <citation type="submission" date="2013-07" db="EMBL/GenBank/DDBJ databases">
        <title>Genome of Archaeoglobus fulgidus.</title>
        <authorList>
            <person name="Fiebig A."/>
            <person name="Birkeland N.-K."/>
        </authorList>
    </citation>
    <scope>NUCLEOTIDE SEQUENCE [LARGE SCALE GENOMIC DNA]</scope>
    <source>
        <strain evidence="1 2">DSM 8774</strain>
    </source>
</reference>
<sequence>MKFAVIDRKNFTLIHFEIEKPIKPEILKEIEIPSVDTRKGVVISGRGPIWLHCFLAHKYHHTPFVAVYDPRLGAVVVQSHSELREGDVIDVVVEEILKGGVRHV</sequence>
<proteinExistence type="predicted"/>
<name>A0A075WFT8_ARCFL</name>
<dbReference type="Pfam" id="PF09620">
    <property type="entry name" value="Cas_csx3"/>
    <property type="match status" value="1"/>
</dbReference>
<dbReference type="SMR" id="A0A075WFT8"/>
<protein>
    <submittedName>
        <fullName evidence="1">CRISPR-associated protein, Csx3 family</fullName>
    </submittedName>
</protein>
<dbReference type="RefSeq" id="WP_010879357.1">
    <property type="nucleotide sequence ID" value="NZ_CP006577.1"/>
</dbReference>
<dbReference type="KEGG" id="afg:AFULGI_00021190"/>
<dbReference type="EMBL" id="CP006577">
    <property type="protein sequence ID" value="AIG98861.1"/>
    <property type="molecule type" value="Genomic_DNA"/>
</dbReference>
<gene>
    <name evidence="1" type="ORF">AFULGI_00021190</name>
</gene>
<organism evidence="1 2">
    <name type="scientific">Archaeoglobus fulgidus DSM 8774</name>
    <dbReference type="NCBI Taxonomy" id="1344584"/>
    <lineage>
        <taxon>Archaea</taxon>
        <taxon>Methanobacteriati</taxon>
        <taxon>Methanobacteriota</taxon>
        <taxon>Archaeoglobi</taxon>
        <taxon>Archaeoglobales</taxon>
        <taxon>Archaeoglobaceae</taxon>
        <taxon>Archaeoglobus</taxon>
    </lineage>
</organism>
<dbReference type="AlphaFoldDB" id="A0A075WFT8"/>
<dbReference type="GeneID" id="24795605"/>
<dbReference type="HOGENOM" id="CLU_172322_0_0_2"/>